<protein>
    <recommendedName>
        <fullName evidence="4">FLYWCH-type domain-containing protein</fullName>
    </recommendedName>
</protein>
<organism evidence="5 6">
    <name type="scientific">Leptosia nina</name>
    <dbReference type="NCBI Taxonomy" id="320188"/>
    <lineage>
        <taxon>Eukaryota</taxon>
        <taxon>Metazoa</taxon>
        <taxon>Ecdysozoa</taxon>
        <taxon>Arthropoda</taxon>
        <taxon>Hexapoda</taxon>
        <taxon>Insecta</taxon>
        <taxon>Pterygota</taxon>
        <taxon>Neoptera</taxon>
        <taxon>Endopterygota</taxon>
        <taxon>Lepidoptera</taxon>
        <taxon>Glossata</taxon>
        <taxon>Ditrysia</taxon>
        <taxon>Papilionoidea</taxon>
        <taxon>Pieridae</taxon>
        <taxon>Pierinae</taxon>
        <taxon>Leptosia</taxon>
    </lineage>
</organism>
<reference evidence="5 6" key="1">
    <citation type="submission" date="2023-11" db="EMBL/GenBank/DDBJ databases">
        <authorList>
            <person name="Okamura Y."/>
        </authorList>
    </citation>
    <scope>NUCLEOTIDE SEQUENCE [LARGE SCALE GENOMIC DNA]</scope>
</reference>
<evidence type="ECO:0000256" key="1">
    <source>
        <dbReference type="ARBA" id="ARBA00022723"/>
    </source>
</evidence>
<evidence type="ECO:0000256" key="3">
    <source>
        <dbReference type="ARBA" id="ARBA00022833"/>
    </source>
</evidence>
<proteinExistence type="predicted"/>
<evidence type="ECO:0000256" key="2">
    <source>
        <dbReference type="ARBA" id="ARBA00022771"/>
    </source>
</evidence>
<dbReference type="Pfam" id="PF04500">
    <property type="entry name" value="FLYWCH"/>
    <property type="match status" value="1"/>
</dbReference>
<name>A0AAV1J316_9NEOP</name>
<accession>A0AAV1J316</accession>
<keyword evidence="1" id="KW-0479">Metal-binding</keyword>
<comment type="caution">
    <text evidence="5">The sequence shown here is derived from an EMBL/GenBank/DDBJ whole genome shotgun (WGS) entry which is preliminary data.</text>
</comment>
<keyword evidence="2" id="KW-0863">Zinc-finger</keyword>
<dbReference type="InterPro" id="IPR007588">
    <property type="entry name" value="Znf_FLYWCH"/>
</dbReference>
<evidence type="ECO:0000259" key="4">
    <source>
        <dbReference type="Pfam" id="PF04500"/>
    </source>
</evidence>
<feature type="domain" description="FLYWCH-type" evidence="4">
    <location>
        <begin position="83"/>
        <end position="140"/>
    </location>
</feature>
<keyword evidence="6" id="KW-1185">Reference proteome</keyword>
<dbReference type="Gene3D" id="2.20.25.240">
    <property type="match status" value="1"/>
</dbReference>
<sequence length="141" mass="16855">MDVNSRKEGICLSGSNKQNFLYKIVNGYEIERNTKGKGYVLRIGKDTFSYSYHSKKGFSLWYCSRRKKRLCRARVRLSDNVRYTLSQQGKVKVLFRGRYYTKDQVRDVKTRWRCYRRRGCTAYLVTISGELVRFRDTHNHD</sequence>
<evidence type="ECO:0000313" key="6">
    <source>
        <dbReference type="Proteomes" id="UP001497472"/>
    </source>
</evidence>
<evidence type="ECO:0000313" key="5">
    <source>
        <dbReference type="EMBL" id="CAK1543870.1"/>
    </source>
</evidence>
<dbReference type="GO" id="GO:0008270">
    <property type="term" value="F:zinc ion binding"/>
    <property type="evidence" value="ECO:0007669"/>
    <property type="project" value="UniProtKB-KW"/>
</dbReference>
<dbReference type="EMBL" id="CAVLEF010000005">
    <property type="protein sequence ID" value="CAK1543870.1"/>
    <property type="molecule type" value="Genomic_DNA"/>
</dbReference>
<dbReference type="Proteomes" id="UP001497472">
    <property type="component" value="Unassembled WGS sequence"/>
</dbReference>
<dbReference type="AlphaFoldDB" id="A0AAV1J316"/>
<keyword evidence="3" id="KW-0862">Zinc</keyword>
<gene>
    <name evidence="5" type="ORF">LNINA_LOCUS3660</name>
</gene>